<feature type="region of interest" description="Disordered" evidence="2">
    <location>
        <begin position="64"/>
        <end position="83"/>
    </location>
</feature>
<reference evidence="3" key="1">
    <citation type="submission" date="2023-07" db="EMBL/GenBank/DDBJ databases">
        <title>Genomic Encyclopedia of Type Strains, Phase IV (KMG-IV): sequencing the most valuable type-strain genomes for metagenomic binning, comparative biology and taxonomic classification.</title>
        <authorList>
            <person name="Goeker M."/>
        </authorList>
    </citation>
    <scope>NUCLEOTIDE SEQUENCE</scope>
    <source>
        <strain evidence="3">DSM 19569</strain>
    </source>
</reference>
<feature type="coiled-coil region" evidence="1">
    <location>
        <begin position="3"/>
        <end position="30"/>
    </location>
</feature>
<comment type="caution">
    <text evidence="3">The sequence shown here is derived from an EMBL/GenBank/DDBJ whole genome shotgun (WGS) entry which is preliminary data.</text>
</comment>
<accession>A0AAJ1TRB3</accession>
<dbReference type="EMBL" id="JAUSWL010000003">
    <property type="protein sequence ID" value="MDQ0543444.1"/>
    <property type="molecule type" value="Genomic_DNA"/>
</dbReference>
<sequence>MDAVRLRRDLDRAAAELETIDRRIADLARRRKLVEAFIASGKTLLNDLSSSGVEPSNAVVEGFEPAPRKARRKASRGPNEVLSESRRFNNEVAMDALNIIKQSGKPLSAREIFSHLHYNDRMGPDALYTLLYKRAYHQSHFRNVAGKFWPIDQPLPAEAGSD</sequence>
<evidence type="ECO:0000256" key="2">
    <source>
        <dbReference type="SAM" id="MobiDB-lite"/>
    </source>
</evidence>
<name>A0AAJ1TRB3_9HYPH</name>
<protein>
    <submittedName>
        <fullName evidence="3">Uncharacterized protein</fullName>
    </submittedName>
</protein>
<evidence type="ECO:0000313" key="4">
    <source>
        <dbReference type="Proteomes" id="UP001223420"/>
    </source>
</evidence>
<dbReference type="AlphaFoldDB" id="A0AAJ1TRB3"/>
<dbReference type="RefSeq" id="WP_066925671.1">
    <property type="nucleotide sequence ID" value="NZ_JAJALK010000004.1"/>
</dbReference>
<evidence type="ECO:0000313" key="3">
    <source>
        <dbReference type="EMBL" id="MDQ0543444.1"/>
    </source>
</evidence>
<keyword evidence="1" id="KW-0175">Coiled coil</keyword>
<organism evidence="3 4">
    <name type="scientific">Methylobacterium brachiatum</name>
    <dbReference type="NCBI Taxonomy" id="269660"/>
    <lineage>
        <taxon>Bacteria</taxon>
        <taxon>Pseudomonadati</taxon>
        <taxon>Pseudomonadota</taxon>
        <taxon>Alphaproteobacteria</taxon>
        <taxon>Hyphomicrobiales</taxon>
        <taxon>Methylobacteriaceae</taxon>
        <taxon>Methylobacterium</taxon>
    </lineage>
</organism>
<dbReference type="Proteomes" id="UP001223420">
    <property type="component" value="Unassembled WGS sequence"/>
</dbReference>
<gene>
    <name evidence="3" type="ORF">QO001_002370</name>
</gene>
<evidence type="ECO:0000256" key="1">
    <source>
        <dbReference type="SAM" id="Coils"/>
    </source>
</evidence>
<proteinExistence type="predicted"/>